<dbReference type="RefSeq" id="WP_078484783.1">
    <property type="nucleotide sequence ID" value="NZ_MPRL01000075.1"/>
</dbReference>
<sequence length="65" mass="7644">MDGRKPIPGVSREQRLSDQGLQRLERQLKSKTRISDRVLAQWVKRYGEPARELLKKYGRYDSELG</sequence>
<keyword evidence="2" id="KW-1185">Reference proteome</keyword>
<evidence type="ECO:0000313" key="2">
    <source>
        <dbReference type="Proteomes" id="UP000191110"/>
    </source>
</evidence>
<gene>
    <name evidence="1" type="ORF">BOW53_14375</name>
</gene>
<dbReference type="OrthoDB" id="9905281at2"/>
<dbReference type="EMBL" id="MPRL01000075">
    <property type="protein sequence ID" value="OOZ38707.1"/>
    <property type="molecule type" value="Genomic_DNA"/>
</dbReference>
<comment type="caution">
    <text evidence="1">The sequence shown here is derived from an EMBL/GenBank/DDBJ whole genome shotgun (WGS) entry which is preliminary data.</text>
</comment>
<protein>
    <submittedName>
        <fullName evidence="1">Uncharacterized protein</fullName>
    </submittedName>
</protein>
<evidence type="ECO:0000313" key="1">
    <source>
        <dbReference type="EMBL" id="OOZ38707.1"/>
    </source>
</evidence>
<reference evidence="1 2" key="1">
    <citation type="submission" date="2016-11" db="EMBL/GenBank/DDBJ databases">
        <title>Mixed transmission modes and dynamic genome evolution in an obligate animal-bacterial symbiosis.</title>
        <authorList>
            <person name="Russell S.L."/>
            <person name="Corbett-Detig R.B."/>
            <person name="Cavanaugh C.M."/>
        </authorList>
    </citation>
    <scope>NUCLEOTIDE SEQUENCE [LARGE SCALE GENOMIC DNA]</scope>
    <source>
        <strain evidence="1">Sveles-Q1</strain>
    </source>
</reference>
<organism evidence="1 2">
    <name type="scientific">Solemya pervernicosa gill symbiont</name>
    <dbReference type="NCBI Taxonomy" id="642797"/>
    <lineage>
        <taxon>Bacteria</taxon>
        <taxon>Pseudomonadati</taxon>
        <taxon>Pseudomonadota</taxon>
        <taxon>Gammaproteobacteria</taxon>
        <taxon>sulfur-oxidizing symbionts</taxon>
    </lineage>
</organism>
<proteinExistence type="predicted"/>
<dbReference type="Proteomes" id="UP000191110">
    <property type="component" value="Unassembled WGS sequence"/>
</dbReference>
<name>A0A1T2L0S6_9GAMM</name>
<accession>A0A1T2L0S6</accession>
<dbReference type="AlphaFoldDB" id="A0A1T2L0S6"/>